<dbReference type="SUPFAM" id="SSF54427">
    <property type="entry name" value="NTF2-like"/>
    <property type="match status" value="1"/>
</dbReference>
<protein>
    <recommendedName>
        <fullName evidence="1">SnoaL-like domain-containing protein</fullName>
    </recommendedName>
</protein>
<dbReference type="Proteomes" id="UP000054695">
    <property type="component" value="Unassembled WGS sequence"/>
</dbReference>
<dbReference type="InterPro" id="IPR032710">
    <property type="entry name" value="NTF2-like_dom_sf"/>
</dbReference>
<gene>
    <name evidence="2" type="ORF">Lboz_2954</name>
</gene>
<dbReference type="Pfam" id="PF12680">
    <property type="entry name" value="SnoaL_2"/>
    <property type="match status" value="1"/>
</dbReference>
<dbReference type="OrthoDB" id="333383at2"/>
<evidence type="ECO:0000259" key="1">
    <source>
        <dbReference type="Pfam" id="PF12680"/>
    </source>
</evidence>
<evidence type="ECO:0000313" key="2">
    <source>
        <dbReference type="EMBL" id="KTC71377.1"/>
    </source>
</evidence>
<dbReference type="EMBL" id="LNXU01000032">
    <property type="protein sequence ID" value="KTC71377.1"/>
    <property type="molecule type" value="Genomic_DNA"/>
</dbReference>
<evidence type="ECO:0000313" key="3">
    <source>
        <dbReference type="Proteomes" id="UP000054695"/>
    </source>
</evidence>
<organism evidence="2 3">
    <name type="scientific">Legionella bozemanae</name>
    <name type="common">Fluoribacter bozemanae</name>
    <dbReference type="NCBI Taxonomy" id="447"/>
    <lineage>
        <taxon>Bacteria</taxon>
        <taxon>Pseudomonadati</taxon>
        <taxon>Pseudomonadota</taxon>
        <taxon>Gammaproteobacteria</taxon>
        <taxon>Legionellales</taxon>
        <taxon>Legionellaceae</taxon>
        <taxon>Legionella</taxon>
    </lineage>
</organism>
<proteinExistence type="predicted"/>
<accession>A0A0W0RK05</accession>
<sequence length="124" mass="14457">MELKDAEMFCSKWLPSWTGGVEAVENLLSFYSEDTFYLDPVMKEGIHGKKRLSQYFSKLLAKNPDWKWNAVELIPTLKGFILKWQATFPKNESELTLFGLDIVEIDNKLISRNEVYFDRSVLLT</sequence>
<keyword evidence="3" id="KW-1185">Reference proteome</keyword>
<reference evidence="2 3" key="1">
    <citation type="submission" date="2015-11" db="EMBL/GenBank/DDBJ databases">
        <title>Genomic analysis of 38 Legionella species identifies large and diverse effector repertoires.</title>
        <authorList>
            <person name="Burstein D."/>
            <person name="Amaro F."/>
            <person name="Zusman T."/>
            <person name="Lifshitz Z."/>
            <person name="Cohen O."/>
            <person name="Gilbert J.A."/>
            <person name="Pupko T."/>
            <person name="Shuman H.A."/>
            <person name="Segal G."/>
        </authorList>
    </citation>
    <scope>NUCLEOTIDE SEQUENCE [LARGE SCALE GENOMIC DNA]</scope>
    <source>
        <strain evidence="2 3">WIGA</strain>
    </source>
</reference>
<comment type="caution">
    <text evidence="2">The sequence shown here is derived from an EMBL/GenBank/DDBJ whole genome shotgun (WGS) entry which is preliminary data.</text>
</comment>
<feature type="domain" description="SnoaL-like" evidence="1">
    <location>
        <begin position="24"/>
        <end position="112"/>
    </location>
</feature>
<dbReference type="InterPro" id="IPR037401">
    <property type="entry name" value="SnoaL-like"/>
</dbReference>
<dbReference type="PATRIC" id="fig|447.4.peg.3153"/>
<dbReference type="RefSeq" id="WP_058460530.1">
    <property type="nucleotide sequence ID" value="NZ_CAAAIY010000011.1"/>
</dbReference>
<dbReference type="AlphaFoldDB" id="A0A0W0RK05"/>
<dbReference type="Gene3D" id="3.10.450.50">
    <property type="match status" value="1"/>
</dbReference>
<dbReference type="STRING" id="447.Lboz_2954"/>
<name>A0A0W0RK05_LEGBO</name>